<sequence length="100" mass="11150">MIKFLTILFLALCAIASSNPVPPEVDIDQQLLSEQPRTKENFFLPPLPLPELPKPKINPEVIENLPLPEVVKAIVSELLKQLQFVDEAEVARNPGAPIQF</sequence>
<dbReference type="AlphaFoldDB" id="A0ABD2NB08"/>
<name>A0ABD2NB08_9CUCU</name>
<reference evidence="2 3" key="1">
    <citation type="journal article" date="2021" name="BMC Biol.">
        <title>Horizontally acquired antibacterial genes associated with adaptive radiation of ladybird beetles.</title>
        <authorList>
            <person name="Li H.S."/>
            <person name="Tang X.F."/>
            <person name="Huang Y.H."/>
            <person name="Xu Z.Y."/>
            <person name="Chen M.L."/>
            <person name="Du X.Y."/>
            <person name="Qiu B.Y."/>
            <person name="Chen P.T."/>
            <person name="Zhang W."/>
            <person name="Slipinski A."/>
            <person name="Escalona H.E."/>
            <person name="Waterhouse R.M."/>
            <person name="Zwick A."/>
            <person name="Pang H."/>
        </authorList>
    </citation>
    <scope>NUCLEOTIDE SEQUENCE [LARGE SCALE GENOMIC DNA]</scope>
    <source>
        <strain evidence="2">SYSU2018</strain>
    </source>
</reference>
<dbReference type="Proteomes" id="UP001516400">
    <property type="component" value="Unassembled WGS sequence"/>
</dbReference>
<feature type="signal peptide" evidence="1">
    <location>
        <begin position="1"/>
        <end position="18"/>
    </location>
</feature>
<comment type="caution">
    <text evidence="2">The sequence shown here is derived from an EMBL/GenBank/DDBJ whole genome shotgun (WGS) entry which is preliminary data.</text>
</comment>
<gene>
    <name evidence="2" type="ORF">HHI36_020463</name>
</gene>
<organism evidence="2 3">
    <name type="scientific">Cryptolaemus montrouzieri</name>
    <dbReference type="NCBI Taxonomy" id="559131"/>
    <lineage>
        <taxon>Eukaryota</taxon>
        <taxon>Metazoa</taxon>
        <taxon>Ecdysozoa</taxon>
        <taxon>Arthropoda</taxon>
        <taxon>Hexapoda</taxon>
        <taxon>Insecta</taxon>
        <taxon>Pterygota</taxon>
        <taxon>Neoptera</taxon>
        <taxon>Endopterygota</taxon>
        <taxon>Coleoptera</taxon>
        <taxon>Polyphaga</taxon>
        <taxon>Cucujiformia</taxon>
        <taxon>Coccinelloidea</taxon>
        <taxon>Coccinellidae</taxon>
        <taxon>Scymninae</taxon>
        <taxon>Scymnini</taxon>
        <taxon>Cryptolaemus</taxon>
    </lineage>
</organism>
<dbReference type="EMBL" id="JABFTP020000083">
    <property type="protein sequence ID" value="KAL3275714.1"/>
    <property type="molecule type" value="Genomic_DNA"/>
</dbReference>
<protein>
    <submittedName>
        <fullName evidence="2">Uncharacterized protein</fullName>
    </submittedName>
</protein>
<feature type="chain" id="PRO_5044743038" evidence="1">
    <location>
        <begin position="19"/>
        <end position="100"/>
    </location>
</feature>
<accession>A0ABD2NB08</accession>
<keyword evidence="1" id="KW-0732">Signal</keyword>
<evidence type="ECO:0000313" key="3">
    <source>
        <dbReference type="Proteomes" id="UP001516400"/>
    </source>
</evidence>
<proteinExistence type="predicted"/>
<keyword evidence="3" id="KW-1185">Reference proteome</keyword>
<evidence type="ECO:0000256" key="1">
    <source>
        <dbReference type="SAM" id="SignalP"/>
    </source>
</evidence>
<evidence type="ECO:0000313" key="2">
    <source>
        <dbReference type="EMBL" id="KAL3275714.1"/>
    </source>
</evidence>